<evidence type="ECO:0000313" key="2">
    <source>
        <dbReference type="Proteomes" id="UP001226084"/>
    </source>
</evidence>
<gene>
    <name evidence="1" type="ORF">QE424_000834</name>
</gene>
<organism evidence="1 2">
    <name type="scientific">Stenotrophomonas rhizophila</name>
    <dbReference type="NCBI Taxonomy" id="216778"/>
    <lineage>
        <taxon>Bacteria</taxon>
        <taxon>Pseudomonadati</taxon>
        <taxon>Pseudomonadota</taxon>
        <taxon>Gammaproteobacteria</taxon>
        <taxon>Lysobacterales</taxon>
        <taxon>Lysobacteraceae</taxon>
        <taxon>Stenotrophomonas</taxon>
    </lineage>
</organism>
<protein>
    <submittedName>
        <fullName evidence="1">Uncharacterized protein</fullName>
    </submittedName>
</protein>
<sequence length="158" mass="17783">MKDVTGQMQRFKEASRHIWNSYLMPGEGVLDMAVEDSFLQIERELLRSIVLEGSAAADQYGHSAIGGLIVKPKPLLREVPVQFARAGSDGNSYWSEDERIAAADIPKLEFVDFFDWTHYGYIDYAIVRAVESGSGRRVLIQALYCDFWWDGIDGGSQT</sequence>
<accession>A0AAP5E9G5</accession>
<dbReference type="EMBL" id="JAUTAS010000001">
    <property type="protein sequence ID" value="MDQ1107675.1"/>
    <property type="molecule type" value="Genomic_DNA"/>
</dbReference>
<evidence type="ECO:0000313" key="1">
    <source>
        <dbReference type="EMBL" id="MDQ1107675.1"/>
    </source>
</evidence>
<name>A0AAP5E9G5_9GAMM</name>
<comment type="caution">
    <text evidence="1">The sequence shown here is derived from an EMBL/GenBank/DDBJ whole genome shotgun (WGS) entry which is preliminary data.</text>
</comment>
<reference evidence="1" key="1">
    <citation type="submission" date="2023-07" db="EMBL/GenBank/DDBJ databases">
        <title>Functional and genomic diversity of the sorghum phyllosphere microbiome.</title>
        <authorList>
            <person name="Shade A."/>
        </authorList>
    </citation>
    <scope>NUCLEOTIDE SEQUENCE</scope>
    <source>
        <strain evidence="1">SORGH_AS_0457</strain>
    </source>
</reference>
<dbReference type="Proteomes" id="UP001226084">
    <property type="component" value="Unassembled WGS sequence"/>
</dbReference>
<dbReference type="RefSeq" id="WP_249832994.1">
    <property type="nucleotide sequence ID" value="NZ_CP088000.1"/>
</dbReference>
<proteinExistence type="predicted"/>
<dbReference type="AlphaFoldDB" id="A0AAP5E9G5"/>